<comment type="caution">
    <text evidence="3">The sequence shown here is derived from an EMBL/GenBank/DDBJ whole genome shotgun (WGS) entry which is preliminary data.</text>
</comment>
<accession>A0ABR3Q5C2</accession>
<protein>
    <recommendedName>
        <fullName evidence="2">Hyaluronan/mRNA-binding protein domain-containing protein</fullName>
    </recommendedName>
</protein>
<keyword evidence="4" id="KW-1185">Reference proteome</keyword>
<sequence>MTRTERNNYPAAVLKDRHSRAGLNKSEMERKGGAGVHNWGSFAEEENLEYQGDMDARLETAMFEDDDVTKDAAEETQSADTEDSAELAELGSTNARPIATGQRRLSQVTDEEREAALRYREGGLKQNGVDLASIARTSYGVAQSPTNSSVLSTSPLRTKAGFSAQTN</sequence>
<dbReference type="InterPro" id="IPR006861">
    <property type="entry name" value="HABP4_PAIRBP1-bd"/>
</dbReference>
<feature type="region of interest" description="Disordered" evidence="1">
    <location>
        <begin position="64"/>
        <end position="110"/>
    </location>
</feature>
<evidence type="ECO:0000313" key="3">
    <source>
        <dbReference type="EMBL" id="KAL1409651.1"/>
    </source>
</evidence>
<feature type="region of interest" description="Disordered" evidence="1">
    <location>
        <begin position="1"/>
        <end position="39"/>
    </location>
</feature>
<organism evidence="3 4">
    <name type="scientific">Vanrija albida</name>
    <dbReference type="NCBI Taxonomy" id="181172"/>
    <lineage>
        <taxon>Eukaryota</taxon>
        <taxon>Fungi</taxon>
        <taxon>Dikarya</taxon>
        <taxon>Basidiomycota</taxon>
        <taxon>Agaricomycotina</taxon>
        <taxon>Tremellomycetes</taxon>
        <taxon>Trichosporonales</taxon>
        <taxon>Trichosporonaceae</taxon>
        <taxon>Vanrija</taxon>
    </lineage>
</organism>
<gene>
    <name evidence="3" type="ORF">Q8F55_003647</name>
</gene>
<dbReference type="Pfam" id="PF04774">
    <property type="entry name" value="HABP4_PAI-RBP1"/>
    <property type="match status" value="1"/>
</dbReference>
<feature type="compositionally biased region" description="Polar residues" evidence="1">
    <location>
        <begin position="140"/>
        <end position="156"/>
    </location>
</feature>
<dbReference type="RefSeq" id="XP_069209595.1">
    <property type="nucleotide sequence ID" value="XM_069352177.1"/>
</dbReference>
<evidence type="ECO:0000313" key="4">
    <source>
        <dbReference type="Proteomes" id="UP001565368"/>
    </source>
</evidence>
<proteinExistence type="predicted"/>
<dbReference type="EMBL" id="JBBXJM010000003">
    <property type="protein sequence ID" value="KAL1409651.1"/>
    <property type="molecule type" value="Genomic_DNA"/>
</dbReference>
<evidence type="ECO:0000259" key="2">
    <source>
        <dbReference type="Pfam" id="PF04774"/>
    </source>
</evidence>
<evidence type="ECO:0000256" key="1">
    <source>
        <dbReference type="SAM" id="MobiDB-lite"/>
    </source>
</evidence>
<dbReference type="Proteomes" id="UP001565368">
    <property type="component" value="Unassembled WGS sequence"/>
</dbReference>
<name>A0ABR3Q5C2_9TREE</name>
<reference evidence="3 4" key="1">
    <citation type="submission" date="2023-08" db="EMBL/GenBank/DDBJ databases">
        <title>Annotated Genome Sequence of Vanrija albida AlHP1.</title>
        <authorList>
            <person name="Herzog R."/>
        </authorList>
    </citation>
    <scope>NUCLEOTIDE SEQUENCE [LARGE SCALE GENOMIC DNA]</scope>
    <source>
        <strain evidence="3 4">AlHP1</strain>
    </source>
</reference>
<feature type="region of interest" description="Disordered" evidence="1">
    <location>
        <begin position="139"/>
        <end position="167"/>
    </location>
</feature>
<dbReference type="GeneID" id="95984690"/>
<feature type="domain" description="Hyaluronan/mRNA-binding protein" evidence="2">
    <location>
        <begin position="16"/>
        <end position="86"/>
    </location>
</feature>